<dbReference type="AlphaFoldDB" id="A0A397WA03"/>
<accession>A0A397WA03</accession>
<keyword evidence="1" id="KW-1133">Transmembrane helix</keyword>
<evidence type="ECO:0000256" key="1">
    <source>
        <dbReference type="SAM" id="Phobius"/>
    </source>
</evidence>
<evidence type="ECO:0000313" key="3">
    <source>
        <dbReference type="Proteomes" id="UP000266673"/>
    </source>
</evidence>
<name>A0A397WA03_9GLOM</name>
<evidence type="ECO:0000313" key="2">
    <source>
        <dbReference type="EMBL" id="RIB28406.1"/>
    </source>
</evidence>
<evidence type="ECO:0008006" key="4">
    <source>
        <dbReference type="Google" id="ProtNLM"/>
    </source>
</evidence>
<proteinExistence type="predicted"/>
<keyword evidence="1" id="KW-0472">Membrane</keyword>
<protein>
    <recommendedName>
        <fullName evidence="4">Transmembrane protein</fullName>
    </recommendedName>
</protein>
<keyword evidence="1" id="KW-0812">Transmembrane</keyword>
<feature type="transmembrane region" description="Helical" evidence="1">
    <location>
        <begin position="42"/>
        <end position="67"/>
    </location>
</feature>
<feature type="transmembrane region" description="Helical" evidence="1">
    <location>
        <begin position="79"/>
        <end position="105"/>
    </location>
</feature>
<dbReference type="Proteomes" id="UP000266673">
    <property type="component" value="Unassembled WGS sequence"/>
</dbReference>
<organism evidence="2 3">
    <name type="scientific">Gigaspora rosea</name>
    <dbReference type="NCBI Taxonomy" id="44941"/>
    <lineage>
        <taxon>Eukaryota</taxon>
        <taxon>Fungi</taxon>
        <taxon>Fungi incertae sedis</taxon>
        <taxon>Mucoromycota</taxon>
        <taxon>Glomeromycotina</taxon>
        <taxon>Glomeromycetes</taxon>
        <taxon>Diversisporales</taxon>
        <taxon>Gigasporaceae</taxon>
        <taxon>Gigaspora</taxon>
    </lineage>
</organism>
<comment type="caution">
    <text evidence="2">The sequence shown here is derived from an EMBL/GenBank/DDBJ whole genome shotgun (WGS) entry which is preliminary data.</text>
</comment>
<reference evidence="2 3" key="1">
    <citation type="submission" date="2018-06" db="EMBL/GenBank/DDBJ databases">
        <title>Comparative genomics reveals the genomic features of Rhizophagus irregularis, R. cerebriforme, R. diaphanum and Gigaspora rosea, and their symbiotic lifestyle signature.</title>
        <authorList>
            <person name="Morin E."/>
            <person name="San Clemente H."/>
            <person name="Chen E.C.H."/>
            <person name="De La Providencia I."/>
            <person name="Hainaut M."/>
            <person name="Kuo A."/>
            <person name="Kohler A."/>
            <person name="Murat C."/>
            <person name="Tang N."/>
            <person name="Roy S."/>
            <person name="Loubradou J."/>
            <person name="Henrissat B."/>
            <person name="Grigoriev I.V."/>
            <person name="Corradi N."/>
            <person name="Roux C."/>
            <person name="Martin F.M."/>
        </authorList>
    </citation>
    <scope>NUCLEOTIDE SEQUENCE [LARGE SCALE GENOMIC DNA]</scope>
    <source>
        <strain evidence="2 3">DAOM 194757</strain>
    </source>
</reference>
<dbReference type="EMBL" id="QKWP01000067">
    <property type="protein sequence ID" value="RIB28406.1"/>
    <property type="molecule type" value="Genomic_DNA"/>
</dbReference>
<gene>
    <name evidence="2" type="ORF">C2G38_2028586</name>
</gene>
<keyword evidence="3" id="KW-1185">Reference proteome</keyword>
<sequence>MVWSTKWVLSFSVVAAEASFDTSFKIEGLRREMGGASSVPSLFGFMSWALISSVELWAVDFVVDVFLWGLKLLMPSSVFLLIDVAGIGNFCCWWVVCVVGVDFVVCVVDG</sequence>